<proteinExistence type="predicted"/>
<dbReference type="EMBL" id="JAMZMK010012171">
    <property type="protein sequence ID" value="KAI7724690.1"/>
    <property type="molecule type" value="Genomic_DNA"/>
</dbReference>
<evidence type="ECO:0000313" key="1">
    <source>
        <dbReference type="EMBL" id="KAI7724690.1"/>
    </source>
</evidence>
<reference evidence="1" key="1">
    <citation type="submission" date="2022-06" db="EMBL/GenBank/DDBJ databases">
        <title>Uncovering the hologenomic basis of an extraordinary plant invasion.</title>
        <authorList>
            <person name="Bieker V.C."/>
            <person name="Martin M.D."/>
            <person name="Gilbert T."/>
            <person name="Hodgins K."/>
            <person name="Battlay P."/>
            <person name="Petersen B."/>
            <person name="Wilson J."/>
        </authorList>
    </citation>
    <scope>NUCLEOTIDE SEQUENCE</scope>
    <source>
        <strain evidence="1">AA19_3_7</strain>
        <tissue evidence="1">Leaf</tissue>
    </source>
</reference>
<evidence type="ECO:0000313" key="2">
    <source>
        <dbReference type="Proteomes" id="UP001206925"/>
    </source>
</evidence>
<name>A0AAD5G1B1_AMBAR</name>
<gene>
    <name evidence="1" type="ORF">M8C21_004567</name>
</gene>
<sequence>MKFMQVFPLEQRYLENTMKQVQLMGRRIRWMMENEKATCNVDDQFNGLPGLGEFIPLNESDFLEAKNMGSSDGDQSSCSFEEFQMFESSLYNFTSLVGEFFLPPERLKFGLVSERSLLSSLGVADTRSWFIMLYSIGCPSCTKFFKGGSDLKKILELNSSPVMEASLYAFSLIILYHLACLKSYECYKY</sequence>
<keyword evidence="2" id="KW-1185">Reference proteome</keyword>
<comment type="caution">
    <text evidence="1">The sequence shown here is derived from an EMBL/GenBank/DDBJ whole genome shotgun (WGS) entry which is preliminary data.</text>
</comment>
<protein>
    <submittedName>
        <fullName evidence="1">Uncharacterized protein</fullName>
    </submittedName>
</protein>
<organism evidence="1 2">
    <name type="scientific">Ambrosia artemisiifolia</name>
    <name type="common">Common ragweed</name>
    <dbReference type="NCBI Taxonomy" id="4212"/>
    <lineage>
        <taxon>Eukaryota</taxon>
        <taxon>Viridiplantae</taxon>
        <taxon>Streptophyta</taxon>
        <taxon>Embryophyta</taxon>
        <taxon>Tracheophyta</taxon>
        <taxon>Spermatophyta</taxon>
        <taxon>Magnoliopsida</taxon>
        <taxon>eudicotyledons</taxon>
        <taxon>Gunneridae</taxon>
        <taxon>Pentapetalae</taxon>
        <taxon>asterids</taxon>
        <taxon>campanulids</taxon>
        <taxon>Asterales</taxon>
        <taxon>Asteraceae</taxon>
        <taxon>Asteroideae</taxon>
        <taxon>Heliantheae alliance</taxon>
        <taxon>Heliantheae</taxon>
        <taxon>Ambrosia</taxon>
    </lineage>
</organism>
<dbReference type="Proteomes" id="UP001206925">
    <property type="component" value="Unassembled WGS sequence"/>
</dbReference>
<accession>A0AAD5G1B1</accession>
<dbReference type="AlphaFoldDB" id="A0AAD5G1B1"/>